<evidence type="ECO:0000313" key="2">
    <source>
        <dbReference type="Proteomes" id="UP000325576"/>
    </source>
</evidence>
<gene>
    <name evidence="1" type="ORF">BS297_23345</name>
</gene>
<dbReference type="EMBL" id="MRBO01000620">
    <property type="protein sequence ID" value="KAB2582907.1"/>
    <property type="molecule type" value="Genomic_DNA"/>
</dbReference>
<sequence>MPPMTFREFIPNSSLPRLVQLRYFKAVFGRQSALGKTMTFRQQPGEIRAHRLVEIFEMPIERRSRNARSFGHMNDVETPRVRPIP</sequence>
<evidence type="ECO:0000313" key="1">
    <source>
        <dbReference type="EMBL" id="KAB2582907.1"/>
    </source>
</evidence>
<dbReference type="Proteomes" id="UP000325576">
    <property type="component" value="Unassembled WGS sequence"/>
</dbReference>
<name>A0A5N5DYD5_RHOER</name>
<organism evidence="1 2">
    <name type="scientific">Rhodococcus erythropolis</name>
    <name type="common">Arthrobacter picolinophilus</name>
    <dbReference type="NCBI Taxonomy" id="1833"/>
    <lineage>
        <taxon>Bacteria</taxon>
        <taxon>Bacillati</taxon>
        <taxon>Actinomycetota</taxon>
        <taxon>Actinomycetes</taxon>
        <taxon>Mycobacteriales</taxon>
        <taxon>Nocardiaceae</taxon>
        <taxon>Rhodococcus</taxon>
        <taxon>Rhodococcus erythropolis group</taxon>
    </lineage>
</organism>
<protein>
    <submittedName>
        <fullName evidence="1">Uncharacterized protein</fullName>
    </submittedName>
</protein>
<dbReference type="AlphaFoldDB" id="A0A5N5DYD5"/>
<accession>A0A5N5DYD5</accession>
<comment type="caution">
    <text evidence="1">The sequence shown here is derived from an EMBL/GenBank/DDBJ whole genome shotgun (WGS) entry which is preliminary data.</text>
</comment>
<proteinExistence type="predicted"/>
<reference evidence="1 2" key="1">
    <citation type="journal article" date="2017" name="Poromechanics V (2013)">
        <title>Genomic Characterization of the Arsenic-Tolerant Actinobacterium, &lt;i&gt;Rhodococcus erythropolis&lt;/i&gt; S43.</title>
        <authorList>
            <person name="Retamal-Morales G."/>
            <person name="Mehnert M."/>
            <person name="Schwabe R."/>
            <person name="Tischler D."/>
            <person name="Schloemann M."/>
            <person name="Levican G.J."/>
        </authorList>
    </citation>
    <scope>NUCLEOTIDE SEQUENCE [LARGE SCALE GENOMIC DNA]</scope>
    <source>
        <strain evidence="1 2">S43</strain>
    </source>
</reference>